<reference evidence="2 3" key="1">
    <citation type="journal article" date="2023" name="BMC Biotechnol.">
        <title>Vitis rotundifolia cv Carlos genome sequencing.</title>
        <authorList>
            <person name="Huff M."/>
            <person name="Hulse-Kemp A."/>
            <person name="Scheffler B."/>
            <person name="Youngblood R."/>
            <person name="Simpson S."/>
            <person name="Babiker E."/>
            <person name="Staton M."/>
        </authorList>
    </citation>
    <scope>NUCLEOTIDE SEQUENCE [LARGE SCALE GENOMIC DNA]</scope>
    <source>
        <tissue evidence="2">Leaf</tissue>
    </source>
</reference>
<keyword evidence="3" id="KW-1185">Reference proteome</keyword>
<dbReference type="InterPro" id="IPR008511">
    <property type="entry name" value="ROH1-like"/>
</dbReference>
<dbReference type="InterPro" id="IPR036322">
    <property type="entry name" value="WD40_repeat_dom_sf"/>
</dbReference>
<keyword evidence="1" id="KW-0812">Transmembrane</keyword>
<keyword evidence="1" id="KW-0472">Membrane</keyword>
<comment type="caution">
    <text evidence="2">The sequence shown here is derived from an EMBL/GenBank/DDBJ whole genome shotgun (WGS) entry which is preliminary data.</text>
</comment>
<evidence type="ECO:0000313" key="3">
    <source>
        <dbReference type="Proteomes" id="UP001168098"/>
    </source>
</evidence>
<dbReference type="SUPFAM" id="SSF50978">
    <property type="entry name" value="WD40 repeat-like"/>
    <property type="match status" value="1"/>
</dbReference>
<dbReference type="PANTHER" id="PTHR47467">
    <property type="entry name" value="OS01G0867200 PROTEIN"/>
    <property type="match status" value="1"/>
</dbReference>
<protein>
    <submittedName>
        <fullName evidence="2">Uncharacterized protein</fullName>
    </submittedName>
</protein>
<feature type="transmembrane region" description="Helical" evidence="1">
    <location>
        <begin position="605"/>
        <end position="627"/>
    </location>
</feature>
<dbReference type="Proteomes" id="UP001168098">
    <property type="component" value="Unassembled WGS sequence"/>
</dbReference>
<dbReference type="EMBL" id="JARBHA010000018">
    <property type="protein sequence ID" value="KAJ9675571.1"/>
    <property type="molecule type" value="Genomic_DNA"/>
</dbReference>
<dbReference type="Gene3D" id="2.130.10.10">
    <property type="entry name" value="YVTN repeat-like/Quinoprotein amine dehydrogenase"/>
    <property type="match status" value="1"/>
</dbReference>
<keyword evidence="1" id="KW-1133">Transmembrane helix</keyword>
<evidence type="ECO:0000256" key="1">
    <source>
        <dbReference type="SAM" id="Phobius"/>
    </source>
</evidence>
<gene>
    <name evidence="2" type="ORF">PVL29_024479</name>
</gene>
<evidence type="ECO:0000313" key="2">
    <source>
        <dbReference type="EMBL" id="KAJ9675571.1"/>
    </source>
</evidence>
<dbReference type="AlphaFoldDB" id="A0AA38YRY8"/>
<dbReference type="Pfam" id="PF05633">
    <property type="entry name" value="ROH1-like"/>
    <property type="match status" value="1"/>
</dbReference>
<organism evidence="2 3">
    <name type="scientific">Vitis rotundifolia</name>
    <name type="common">Muscadine grape</name>
    <dbReference type="NCBI Taxonomy" id="103349"/>
    <lineage>
        <taxon>Eukaryota</taxon>
        <taxon>Viridiplantae</taxon>
        <taxon>Streptophyta</taxon>
        <taxon>Embryophyta</taxon>
        <taxon>Tracheophyta</taxon>
        <taxon>Spermatophyta</taxon>
        <taxon>Magnoliopsida</taxon>
        <taxon>eudicotyledons</taxon>
        <taxon>Gunneridae</taxon>
        <taxon>Pentapetalae</taxon>
        <taxon>rosids</taxon>
        <taxon>Vitales</taxon>
        <taxon>Vitaceae</taxon>
        <taxon>Viteae</taxon>
        <taxon>Vitis</taxon>
    </lineage>
</organism>
<name>A0AA38YRY8_VITRO</name>
<accession>A0AA38YRY8</accession>
<sequence length="754" mass="84166">MLEAKSLRKAVVAPSLLENPSAANLQSTRLALHVDGGGSSCRVYIASGCSIYRVQISMEDSLVNKGKESLLIPVSAQVMDSSLVNRCPHRSEIQSIVLAETESPDCLILGSVDSYGHLIVSQLDPSSKDVNRVTLSVLPRDCGVGEGSWAGLCFSPSQWSMAAVARSFCKSIDVYDQDIHLRTLRTLWYPSSLGFMQNLSNGNERSILAVTEGCQLTIWDLRMKENGGCVHRICGPVGDIFYAVTSSSTGSIAVGGADRTVTIYDPRRWSALSRWVHCSKYEITGLAFSSSDPDYIYIQGVDYEVFCGQWNENKKVFSFRGDSNWLGFSKCPNRDVLGGWCDSGSIFVADVEAKENKRGRVERVNVRMPATDFQGSSSPFSNIGRSILSIRRDQVHSMEGTHEVTSLEVELEAFQRQVADRFLQVSSGSSELLSLSWVRKLLDVFLCCQEEFRVILFNNKASLGRAPMDRLIGDFFERSVKALDVCNAIRDGIEHIRQWHKLLEIVPCALDNQRSLGEGQFRRAKKALIDLAIGMLDERDSSVSVAHRNRSFGRNNVSRDHRSLGHFRSLSWSVSRSWSAARQLQAIGNNLAAPKANEIVASRGLAVAVFTMSSVLLFVMWALVAAIPCQDRGLQVHFSIPKNFSWAAPMQSLHDRIIEESRRRDRRNACGLLKEIHQIEKCTRHMNELADSVQFPLTEEREAEVRQRVQELGQVCQTIKAGLDPLERQVREVFHRIVRSRTEGLDTLGRANNE</sequence>
<dbReference type="PANTHER" id="PTHR47467:SF1">
    <property type="entry name" value="WD40 REPEAT-CONTAINING PROTEIN"/>
    <property type="match status" value="1"/>
</dbReference>
<dbReference type="InterPro" id="IPR015943">
    <property type="entry name" value="WD40/YVTN_repeat-like_dom_sf"/>
</dbReference>
<proteinExistence type="predicted"/>